<dbReference type="PROSITE" id="PS50995">
    <property type="entry name" value="HTH_MARR_2"/>
    <property type="match status" value="1"/>
</dbReference>
<dbReference type="Pfam" id="PF12802">
    <property type="entry name" value="MarR_2"/>
    <property type="match status" value="1"/>
</dbReference>
<dbReference type="GO" id="GO:0003700">
    <property type="term" value="F:DNA-binding transcription factor activity"/>
    <property type="evidence" value="ECO:0007669"/>
    <property type="project" value="InterPro"/>
</dbReference>
<accession>A0A4D7B9F2</accession>
<evidence type="ECO:0000313" key="5">
    <source>
        <dbReference type="EMBL" id="QCI64682.1"/>
    </source>
</evidence>
<evidence type="ECO:0000256" key="3">
    <source>
        <dbReference type="ARBA" id="ARBA00023163"/>
    </source>
</evidence>
<dbReference type="SMART" id="SM00347">
    <property type="entry name" value="HTH_MARR"/>
    <property type="match status" value="1"/>
</dbReference>
<sequence>MVRRPTTDALEQRIAAIRRFTRFYTRQIGLLEEGLLASSFSMTEVRILWELAYRDGLTATLLRRDLGLDAGYLSRILSRFEETGLIARQVSPEDGRRNLLSLTNAGRRAFAPLDARSHDQIAALLSGLPETDQAELVEAVATVERLLGRAGQEPR</sequence>
<dbReference type="EMBL" id="CP039690">
    <property type="protein sequence ID" value="QCI64682.1"/>
    <property type="molecule type" value="Genomic_DNA"/>
</dbReference>
<protein>
    <submittedName>
        <fullName evidence="5">Winged helix-turn-helix transcriptional regulator</fullName>
    </submittedName>
</protein>
<dbReference type="InterPro" id="IPR036388">
    <property type="entry name" value="WH-like_DNA-bd_sf"/>
</dbReference>
<proteinExistence type="predicted"/>
<dbReference type="SUPFAM" id="SSF46785">
    <property type="entry name" value="Winged helix' DNA-binding domain"/>
    <property type="match status" value="1"/>
</dbReference>
<dbReference type="PANTHER" id="PTHR42756:SF1">
    <property type="entry name" value="TRANSCRIPTIONAL REPRESSOR OF EMRAB OPERON"/>
    <property type="match status" value="1"/>
</dbReference>
<reference evidence="5 6" key="1">
    <citation type="submission" date="2019-04" db="EMBL/GenBank/DDBJ databases">
        <title>Phreatobacter aquaticus sp. nov.</title>
        <authorList>
            <person name="Choi A."/>
        </authorList>
    </citation>
    <scope>NUCLEOTIDE SEQUENCE [LARGE SCALE GENOMIC DNA]</scope>
    <source>
        <strain evidence="5 6">KCTC 52518</strain>
    </source>
</reference>
<dbReference type="KEGG" id="pstg:E8M01_10880"/>
<keyword evidence="2" id="KW-0238">DNA-binding</keyword>
<dbReference type="InterPro" id="IPR000835">
    <property type="entry name" value="HTH_MarR-typ"/>
</dbReference>
<keyword evidence="1" id="KW-0805">Transcription regulation</keyword>
<evidence type="ECO:0000259" key="4">
    <source>
        <dbReference type="PROSITE" id="PS50995"/>
    </source>
</evidence>
<evidence type="ECO:0000313" key="6">
    <source>
        <dbReference type="Proteomes" id="UP000298781"/>
    </source>
</evidence>
<gene>
    <name evidence="5" type="ORF">E8M01_10880</name>
</gene>
<name>A0A4D7B9F2_9HYPH</name>
<dbReference type="InterPro" id="IPR036390">
    <property type="entry name" value="WH_DNA-bd_sf"/>
</dbReference>
<dbReference type="Gene3D" id="1.10.10.10">
    <property type="entry name" value="Winged helix-like DNA-binding domain superfamily/Winged helix DNA-binding domain"/>
    <property type="match status" value="1"/>
</dbReference>
<evidence type="ECO:0000256" key="2">
    <source>
        <dbReference type="ARBA" id="ARBA00023125"/>
    </source>
</evidence>
<feature type="domain" description="HTH marR-type" evidence="4">
    <location>
        <begin position="7"/>
        <end position="148"/>
    </location>
</feature>
<dbReference type="Proteomes" id="UP000298781">
    <property type="component" value="Chromosome"/>
</dbReference>
<dbReference type="AlphaFoldDB" id="A0A4D7B9F2"/>
<dbReference type="PANTHER" id="PTHR42756">
    <property type="entry name" value="TRANSCRIPTIONAL REGULATOR, MARR"/>
    <property type="match status" value="1"/>
</dbReference>
<organism evidence="5 6">
    <name type="scientific">Phreatobacter stygius</name>
    <dbReference type="NCBI Taxonomy" id="1940610"/>
    <lineage>
        <taxon>Bacteria</taxon>
        <taxon>Pseudomonadati</taxon>
        <taxon>Pseudomonadota</taxon>
        <taxon>Alphaproteobacteria</taxon>
        <taxon>Hyphomicrobiales</taxon>
        <taxon>Phreatobacteraceae</taxon>
        <taxon>Phreatobacter</taxon>
    </lineage>
</organism>
<keyword evidence="6" id="KW-1185">Reference proteome</keyword>
<keyword evidence="3" id="KW-0804">Transcription</keyword>
<evidence type="ECO:0000256" key="1">
    <source>
        <dbReference type="ARBA" id="ARBA00023015"/>
    </source>
</evidence>
<dbReference type="GO" id="GO:0003677">
    <property type="term" value="F:DNA binding"/>
    <property type="evidence" value="ECO:0007669"/>
    <property type="project" value="UniProtKB-KW"/>
</dbReference>
<dbReference type="OrthoDB" id="2436196at2"/>
<dbReference type="RefSeq" id="WP_136960133.1">
    <property type="nucleotide sequence ID" value="NZ_CP039690.1"/>
</dbReference>